<protein>
    <submittedName>
        <fullName evidence="2">MaoC family dehydratase</fullName>
    </submittedName>
</protein>
<dbReference type="PANTHER" id="PTHR43664:SF1">
    <property type="entry name" value="BETA-METHYLMALYL-COA DEHYDRATASE"/>
    <property type="match status" value="1"/>
</dbReference>
<keyword evidence="3" id="KW-1185">Reference proteome</keyword>
<evidence type="ECO:0000259" key="1">
    <source>
        <dbReference type="Pfam" id="PF01575"/>
    </source>
</evidence>
<dbReference type="InterPro" id="IPR029069">
    <property type="entry name" value="HotDog_dom_sf"/>
</dbReference>
<name>A0A4R5PHI5_9HYPH</name>
<reference evidence="2 3" key="1">
    <citation type="journal article" date="2013" name="Int. J. Syst. Evol. Microbiol.">
        <title>Hoeflea suaedae sp. nov., an endophytic bacterium isolated from the root of the halophyte Suaeda maritima.</title>
        <authorList>
            <person name="Chung E.J."/>
            <person name="Park J.A."/>
            <person name="Pramanik P."/>
            <person name="Bibi F."/>
            <person name="Jeon C.O."/>
            <person name="Chung Y.R."/>
        </authorList>
    </citation>
    <scope>NUCLEOTIDE SEQUENCE [LARGE SCALE GENOMIC DNA]</scope>
    <source>
        <strain evidence="2 3">YC6898</strain>
    </source>
</reference>
<dbReference type="CDD" id="cd03454">
    <property type="entry name" value="YdeM"/>
    <property type="match status" value="1"/>
</dbReference>
<dbReference type="Proteomes" id="UP000295131">
    <property type="component" value="Unassembled WGS sequence"/>
</dbReference>
<dbReference type="EMBL" id="SMSI01000004">
    <property type="protein sequence ID" value="TDH34376.1"/>
    <property type="molecule type" value="Genomic_DNA"/>
</dbReference>
<feature type="domain" description="MaoC-like" evidence="1">
    <location>
        <begin position="12"/>
        <end position="114"/>
    </location>
</feature>
<gene>
    <name evidence="2" type="ORF">E2A64_17055</name>
</gene>
<dbReference type="Pfam" id="PF01575">
    <property type="entry name" value="MaoC_dehydratas"/>
    <property type="match status" value="1"/>
</dbReference>
<dbReference type="OrthoDB" id="9797938at2"/>
<comment type="caution">
    <text evidence="2">The sequence shown here is derived from an EMBL/GenBank/DDBJ whole genome shotgun (WGS) entry which is preliminary data.</text>
</comment>
<evidence type="ECO:0000313" key="3">
    <source>
        <dbReference type="Proteomes" id="UP000295131"/>
    </source>
</evidence>
<evidence type="ECO:0000313" key="2">
    <source>
        <dbReference type="EMBL" id="TDH34376.1"/>
    </source>
</evidence>
<dbReference type="RefSeq" id="WP_133285722.1">
    <property type="nucleotide sequence ID" value="NZ_SMSI01000004.1"/>
</dbReference>
<proteinExistence type="predicted"/>
<organism evidence="2 3">
    <name type="scientific">Pseudohoeflea suaedae</name>
    <dbReference type="NCBI Taxonomy" id="877384"/>
    <lineage>
        <taxon>Bacteria</taxon>
        <taxon>Pseudomonadati</taxon>
        <taxon>Pseudomonadota</taxon>
        <taxon>Alphaproteobacteria</taxon>
        <taxon>Hyphomicrobiales</taxon>
        <taxon>Rhizobiaceae</taxon>
        <taxon>Pseudohoeflea</taxon>
    </lineage>
</organism>
<dbReference type="AlphaFoldDB" id="A0A4R5PHI5"/>
<dbReference type="InterPro" id="IPR052342">
    <property type="entry name" value="MCH/BMMD"/>
</dbReference>
<dbReference type="PANTHER" id="PTHR43664">
    <property type="entry name" value="MONOAMINE OXIDASE-RELATED"/>
    <property type="match status" value="1"/>
</dbReference>
<sequence>MTDLIHFEDLQPGTTFALGPKHVTRDEIIEFANEYDPQPMHIDEKAGEASILGGLAASGWHTCSMMMRMIYDAYVSRAAGEGAPGIEFVTWKRPVLAGDTLTGKSEVLEMRRSASRPQIGIVRFRTTLENQRGETLYESEHPVMIRVRNPEAAA</sequence>
<dbReference type="InterPro" id="IPR002539">
    <property type="entry name" value="MaoC-like_dom"/>
</dbReference>
<accession>A0A4R5PHI5</accession>
<dbReference type="Gene3D" id="3.10.129.10">
    <property type="entry name" value="Hotdog Thioesterase"/>
    <property type="match status" value="1"/>
</dbReference>
<dbReference type="SUPFAM" id="SSF54637">
    <property type="entry name" value="Thioesterase/thiol ester dehydrase-isomerase"/>
    <property type="match status" value="1"/>
</dbReference>